<dbReference type="Gene3D" id="1.10.150.130">
    <property type="match status" value="1"/>
</dbReference>
<dbReference type="InterPro" id="IPR002104">
    <property type="entry name" value="Integrase_catalytic"/>
</dbReference>
<organism evidence="12 13">
    <name type="scientific">Brevibacterium paucivorans</name>
    <dbReference type="NCBI Taxonomy" id="170994"/>
    <lineage>
        <taxon>Bacteria</taxon>
        <taxon>Bacillati</taxon>
        <taxon>Actinomycetota</taxon>
        <taxon>Actinomycetes</taxon>
        <taxon>Micrococcales</taxon>
        <taxon>Brevibacteriaceae</taxon>
        <taxon>Brevibacterium</taxon>
    </lineage>
</organism>
<comment type="function">
    <text evidence="9">Site-specific tyrosine recombinase, which acts by catalyzing the cutting and rejoining of the recombining DNA molecules. The XerC-XerD complex is essential to convert dimers of the bacterial chromosome into monomers to permit their segregation at cell division. It also contributes to the segregational stability of plasmids.</text>
</comment>
<comment type="caution">
    <text evidence="12">The sequence shown here is derived from an EMBL/GenBank/DDBJ whole genome shotgun (WGS) entry which is preliminary data.</text>
</comment>
<dbReference type="Pfam" id="PF00589">
    <property type="entry name" value="Phage_integrase"/>
    <property type="match status" value="1"/>
</dbReference>
<sequence>MATSPHNATATGEPQHDRLSTEYVDALNRFHNELTVHKNASEHTVRNYIADATNLMQFLTHDGNGDPIPLADIEIGNLRQWLLHLSSQGASSGTLARRIAGIRSFFTFTARAGITATNPASRLSTPKKATRLPTVLQQSHTEDVLTQPFEPPADDAKLTKTQRATRTRDIALVELLYATGMRVSELVNLDTTDVDWTAGLITVLGKGNKQRRIPFGGPSQCALTEWLEVRNHLASDGQEALFVGVRGGRINQRQVRDVVHRATAKRANSPEISPHGLRHSAATHMVENGADIRQVQEFLGHATLSSTQIYTHVSLGKLKDSYTQAHPRA</sequence>
<feature type="active site" evidence="9">
    <location>
        <position position="278"/>
    </location>
</feature>
<dbReference type="InterPro" id="IPR013762">
    <property type="entry name" value="Integrase-like_cat_sf"/>
</dbReference>
<name>A0A2N6VNJ0_9MICO</name>
<feature type="active site" description="O-(3'-phospho-DNA)-tyrosine intermediate" evidence="9">
    <location>
        <position position="310"/>
    </location>
</feature>
<dbReference type="InterPro" id="IPR010998">
    <property type="entry name" value="Integrase_recombinase_N"/>
</dbReference>
<dbReference type="OrthoDB" id="9801717at2"/>
<gene>
    <name evidence="9" type="primary">xerC</name>
    <name evidence="12" type="ORF">CJ199_06885</name>
</gene>
<feature type="active site" evidence="9">
    <location>
        <position position="301"/>
    </location>
</feature>
<evidence type="ECO:0000259" key="10">
    <source>
        <dbReference type="PROSITE" id="PS51898"/>
    </source>
</evidence>
<evidence type="ECO:0000256" key="4">
    <source>
        <dbReference type="ARBA" id="ARBA00022829"/>
    </source>
</evidence>
<dbReference type="GO" id="GO:0003677">
    <property type="term" value="F:DNA binding"/>
    <property type="evidence" value="ECO:0007669"/>
    <property type="project" value="UniProtKB-UniRule"/>
</dbReference>
<evidence type="ECO:0000256" key="2">
    <source>
        <dbReference type="ARBA" id="ARBA00022490"/>
    </source>
</evidence>
<keyword evidence="4 9" id="KW-0159">Chromosome partition</keyword>
<evidence type="ECO:0000256" key="9">
    <source>
        <dbReference type="HAMAP-Rule" id="MF_01808"/>
    </source>
</evidence>
<dbReference type="PROSITE" id="PS51898">
    <property type="entry name" value="TYR_RECOMBINASE"/>
    <property type="match status" value="1"/>
</dbReference>
<evidence type="ECO:0000256" key="1">
    <source>
        <dbReference type="ARBA" id="ARBA00004496"/>
    </source>
</evidence>
<dbReference type="SUPFAM" id="SSF56349">
    <property type="entry name" value="DNA breaking-rejoining enzymes"/>
    <property type="match status" value="1"/>
</dbReference>
<keyword evidence="2 9" id="KW-0963">Cytoplasm</keyword>
<dbReference type="HAMAP" id="MF_01808">
    <property type="entry name" value="Recomb_XerC_XerD"/>
    <property type="match status" value="1"/>
</dbReference>
<comment type="subcellular location">
    <subcellularLocation>
        <location evidence="1 9">Cytoplasm</location>
    </subcellularLocation>
</comment>
<evidence type="ECO:0000256" key="5">
    <source>
        <dbReference type="ARBA" id="ARBA00022908"/>
    </source>
</evidence>
<feature type="active site" evidence="9">
    <location>
        <position position="182"/>
    </location>
</feature>
<dbReference type="RefSeq" id="WP_102238739.1">
    <property type="nucleotide sequence ID" value="NZ_PNHK01000002.1"/>
</dbReference>
<evidence type="ECO:0000259" key="11">
    <source>
        <dbReference type="PROSITE" id="PS51900"/>
    </source>
</evidence>
<keyword evidence="3 9" id="KW-0132">Cell division</keyword>
<keyword evidence="6 9" id="KW-0238">DNA-binding</keyword>
<dbReference type="Pfam" id="PF02899">
    <property type="entry name" value="Phage_int_SAM_1"/>
    <property type="match status" value="1"/>
</dbReference>
<keyword evidence="8 9" id="KW-0131">Cell cycle</keyword>
<dbReference type="InterPro" id="IPR050090">
    <property type="entry name" value="Tyrosine_recombinase_XerCD"/>
</dbReference>
<proteinExistence type="inferred from homology"/>
<dbReference type="SUPFAM" id="SSF47823">
    <property type="entry name" value="lambda integrase-like, N-terminal domain"/>
    <property type="match status" value="1"/>
</dbReference>
<feature type="domain" description="Tyr recombinase" evidence="10">
    <location>
        <begin position="144"/>
        <end position="323"/>
    </location>
</feature>
<dbReference type="GO" id="GO:0051301">
    <property type="term" value="P:cell division"/>
    <property type="evidence" value="ECO:0007669"/>
    <property type="project" value="UniProtKB-KW"/>
</dbReference>
<dbReference type="PANTHER" id="PTHR30349:SF77">
    <property type="entry name" value="TYROSINE RECOMBINASE XERC"/>
    <property type="match status" value="1"/>
</dbReference>
<dbReference type="InterPro" id="IPR044068">
    <property type="entry name" value="CB"/>
</dbReference>
<feature type="active site" evidence="9">
    <location>
        <position position="206"/>
    </location>
</feature>
<dbReference type="GO" id="GO:0007059">
    <property type="term" value="P:chromosome segregation"/>
    <property type="evidence" value="ECO:0007669"/>
    <property type="project" value="UniProtKB-UniRule"/>
</dbReference>
<dbReference type="InterPro" id="IPR004107">
    <property type="entry name" value="Integrase_SAM-like_N"/>
</dbReference>
<dbReference type="Proteomes" id="UP000235598">
    <property type="component" value="Unassembled WGS sequence"/>
</dbReference>
<accession>A0A2N6VNJ0</accession>
<dbReference type="CDD" id="cd00798">
    <property type="entry name" value="INT_XerDC_C"/>
    <property type="match status" value="1"/>
</dbReference>
<dbReference type="InterPro" id="IPR011010">
    <property type="entry name" value="DNA_brk_join_enz"/>
</dbReference>
<keyword evidence="7 9" id="KW-0233">DNA recombination</keyword>
<dbReference type="GO" id="GO:0009037">
    <property type="term" value="F:tyrosine-based site-specific recombinase activity"/>
    <property type="evidence" value="ECO:0007669"/>
    <property type="project" value="UniProtKB-UniRule"/>
</dbReference>
<feature type="domain" description="Core-binding (CB)" evidence="11">
    <location>
        <begin position="21"/>
        <end position="110"/>
    </location>
</feature>
<dbReference type="AlphaFoldDB" id="A0A2N6VNJ0"/>
<reference evidence="12 13" key="1">
    <citation type="submission" date="2017-09" db="EMBL/GenBank/DDBJ databases">
        <title>Bacterial strain isolated from the female urinary microbiota.</title>
        <authorList>
            <person name="Thomas-White K."/>
            <person name="Kumar N."/>
            <person name="Forster S."/>
            <person name="Putonti C."/>
            <person name="Lawley T."/>
            <person name="Wolfe A.J."/>
        </authorList>
    </citation>
    <scope>NUCLEOTIDE SEQUENCE [LARGE SCALE GENOMIC DNA]</scope>
    <source>
        <strain evidence="12 13">UMB1301</strain>
    </source>
</reference>
<evidence type="ECO:0000256" key="3">
    <source>
        <dbReference type="ARBA" id="ARBA00022618"/>
    </source>
</evidence>
<evidence type="ECO:0000313" key="12">
    <source>
        <dbReference type="EMBL" id="PMD05721.1"/>
    </source>
</evidence>
<dbReference type="PROSITE" id="PS51900">
    <property type="entry name" value="CB"/>
    <property type="match status" value="1"/>
</dbReference>
<dbReference type="GO" id="GO:0006313">
    <property type="term" value="P:DNA transposition"/>
    <property type="evidence" value="ECO:0007669"/>
    <property type="project" value="UniProtKB-UniRule"/>
</dbReference>
<protein>
    <recommendedName>
        <fullName evidence="9">Tyrosine recombinase XerC</fullName>
    </recommendedName>
</protein>
<evidence type="ECO:0000256" key="7">
    <source>
        <dbReference type="ARBA" id="ARBA00023172"/>
    </source>
</evidence>
<dbReference type="PANTHER" id="PTHR30349">
    <property type="entry name" value="PHAGE INTEGRASE-RELATED"/>
    <property type="match status" value="1"/>
</dbReference>
<comment type="subunit">
    <text evidence="9">Forms a cyclic heterotetrameric complex composed of two molecules of XerC and two molecules of XerD.</text>
</comment>
<dbReference type="InterPro" id="IPR023009">
    <property type="entry name" value="Tyrosine_recombinase_XerC/XerD"/>
</dbReference>
<evidence type="ECO:0000256" key="6">
    <source>
        <dbReference type="ARBA" id="ARBA00023125"/>
    </source>
</evidence>
<dbReference type="GO" id="GO:0005737">
    <property type="term" value="C:cytoplasm"/>
    <property type="evidence" value="ECO:0007669"/>
    <property type="project" value="UniProtKB-SubCell"/>
</dbReference>
<dbReference type="Gene3D" id="1.10.443.10">
    <property type="entry name" value="Intergrase catalytic core"/>
    <property type="match status" value="1"/>
</dbReference>
<comment type="similarity">
    <text evidence="9">Belongs to the 'phage' integrase family. XerC subfamily.</text>
</comment>
<keyword evidence="5 9" id="KW-0229">DNA integration</keyword>
<evidence type="ECO:0000313" key="13">
    <source>
        <dbReference type="Proteomes" id="UP000235598"/>
    </source>
</evidence>
<dbReference type="EMBL" id="PNHK01000002">
    <property type="protein sequence ID" value="PMD05721.1"/>
    <property type="molecule type" value="Genomic_DNA"/>
</dbReference>
<feature type="active site" evidence="9">
    <location>
        <position position="275"/>
    </location>
</feature>
<evidence type="ECO:0000256" key="8">
    <source>
        <dbReference type="ARBA" id="ARBA00023306"/>
    </source>
</evidence>